<dbReference type="Proteomes" id="UP000314294">
    <property type="component" value="Unassembled WGS sequence"/>
</dbReference>
<dbReference type="EMBL" id="SRLO01001572">
    <property type="protein sequence ID" value="TNN36785.1"/>
    <property type="molecule type" value="Genomic_DNA"/>
</dbReference>
<comment type="caution">
    <text evidence="2">The sequence shown here is derived from an EMBL/GenBank/DDBJ whole genome shotgun (WGS) entry which is preliminary data.</text>
</comment>
<evidence type="ECO:0000313" key="3">
    <source>
        <dbReference type="Proteomes" id="UP000314294"/>
    </source>
</evidence>
<evidence type="ECO:0000313" key="2">
    <source>
        <dbReference type="EMBL" id="TNN36785.1"/>
    </source>
</evidence>
<proteinExistence type="predicted"/>
<gene>
    <name evidence="2" type="ORF">EYF80_053047</name>
</gene>
<reference evidence="2 3" key="1">
    <citation type="submission" date="2019-03" db="EMBL/GenBank/DDBJ databases">
        <title>First draft genome of Liparis tanakae, snailfish: a comprehensive survey of snailfish specific genes.</title>
        <authorList>
            <person name="Kim W."/>
            <person name="Song I."/>
            <person name="Jeong J.-H."/>
            <person name="Kim D."/>
            <person name="Kim S."/>
            <person name="Ryu S."/>
            <person name="Song J.Y."/>
            <person name="Lee S.K."/>
        </authorList>
    </citation>
    <scope>NUCLEOTIDE SEQUENCE [LARGE SCALE GENOMIC DNA]</scope>
    <source>
        <tissue evidence="2">Muscle</tissue>
    </source>
</reference>
<dbReference type="AlphaFoldDB" id="A0A4Z2F6W0"/>
<evidence type="ECO:0000256" key="1">
    <source>
        <dbReference type="SAM" id="MobiDB-lite"/>
    </source>
</evidence>
<feature type="region of interest" description="Disordered" evidence="1">
    <location>
        <begin position="41"/>
        <end position="63"/>
    </location>
</feature>
<organism evidence="2 3">
    <name type="scientific">Liparis tanakae</name>
    <name type="common">Tanaka's snailfish</name>
    <dbReference type="NCBI Taxonomy" id="230148"/>
    <lineage>
        <taxon>Eukaryota</taxon>
        <taxon>Metazoa</taxon>
        <taxon>Chordata</taxon>
        <taxon>Craniata</taxon>
        <taxon>Vertebrata</taxon>
        <taxon>Euteleostomi</taxon>
        <taxon>Actinopterygii</taxon>
        <taxon>Neopterygii</taxon>
        <taxon>Teleostei</taxon>
        <taxon>Neoteleostei</taxon>
        <taxon>Acanthomorphata</taxon>
        <taxon>Eupercaria</taxon>
        <taxon>Perciformes</taxon>
        <taxon>Cottioidei</taxon>
        <taxon>Cottales</taxon>
        <taxon>Liparidae</taxon>
        <taxon>Liparis</taxon>
    </lineage>
</organism>
<accession>A0A4Z2F6W0</accession>
<sequence>MAGEIKEGVAHGEAGLLGNRVSYLTNQEHGDLAAPDVSALHGTLQPEHPSNAPRIQALTGWNSPRKHEAAPRVLLRKTLPLKPDYFDSYSTYKLISRSHSPAFRTSGSRPRSWDPDKVAGRIRADLPTCVGRSLLALLW</sequence>
<protein>
    <submittedName>
        <fullName evidence="2">Uncharacterized protein</fullName>
    </submittedName>
</protein>
<name>A0A4Z2F6W0_9TELE</name>
<keyword evidence="3" id="KW-1185">Reference proteome</keyword>